<feature type="domain" description="Peptidase S1" evidence="2">
    <location>
        <begin position="142"/>
        <end position="190"/>
    </location>
</feature>
<dbReference type="Gene3D" id="2.40.10.10">
    <property type="entry name" value="Trypsin-like serine proteases"/>
    <property type="match status" value="2"/>
</dbReference>
<protein>
    <recommendedName>
        <fullName evidence="2">Peptidase S1 domain-containing protein</fullName>
    </recommendedName>
</protein>
<evidence type="ECO:0000313" key="4">
    <source>
        <dbReference type="Proteomes" id="UP000466442"/>
    </source>
</evidence>
<keyword evidence="4" id="KW-1185">Reference proteome</keyword>
<evidence type="ECO:0000256" key="1">
    <source>
        <dbReference type="SAM" id="SignalP"/>
    </source>
</evidence>
<proteinExistence type="predicted"/>
<sequence>MISAVLALSVVVGALGSEYLEEGDICGLSWTCKKLSECSSARQDLSSGRSPRICSFQGMLPIVCCRPEQEGSVEIENIDERWPPVTTTTTRRPRPSTKKSISKRKCEEYAEFVFTMEQVPTLSFDPQVVKKDECRRVEEPLIVGGKDAKAREFPHMTQIGYDNVRNSEIAWLCGGSLISERWVLSAAHCTNPDRK</sequence>
<feature type="chain" id="PRO_5035902012" description="Peptidase S1 domain-containing protein" evidence="1">
    <location>
        <begin position="17"/>
        <end position="195"/>
    </location>
</feature>
<accession>A0A8S9WRV0</accession>
<dbReference type="InterPro" id="IPR001254">
    <property type="entry name" value="Trypsin_dom"/>
</dbReference>
<dbReference type="Pfam" id="PF00089">
    <property type="entry name" value="Trypsin"/>
    <property type="match status" value="1"/>
</dbReference>
<reference evidence="3" key="1">
    <citation type="journal article" date="2021" name="Mol. Ecol. Resour.">
        <title>Apolygus lucorum genome provides insights into omnivorousness and mesophyll feeding.</title>
        <authorList>
            <person name="Liu Y."/>
            <person name="Liu H."/>
            <person name="Wang H."/>
            <person name="Huang T."/>
            <person name="Liu B."/>
            <person name="Yang B."/>
            <person name="Yin L."/>
            <person name="Li B."/>
            <person name="Zhang Y."/>
            <person name="Zhang S."/>
            <person name="Jiang F."/>
            <person name="Zhang X."/>
            <person name="Ren Y."/>
            <person name="Wang B."/>
            <person name="Wang S."/>
            <person name="Lu Y."/>
            <person name="Wu K."/>
            <person name="Fan W."/>
            <person name="Wang G."/>
        </authorList>
    </citation>
    <scope>NUCLEOTIDE SEQUENCE</scope>
    <source>
        <strain evidence="3">12Hb</strain>
    </source>
</reference>
<dbReference type="PANTHER" id="PTHR24260:SF147">
    <property type="entry name" value="EG:BACR7A4.3 PROTEIN-RELATED"/>
    <property type="match status" value="1"/>
</dbReference>
<dbReference type="GO" id="GO:0006508">
    <property type="term" value="P:proteolysis"/>
    <property type="evidence" value="ECO:0007669"/>
    <property type="project" value="InterPro"/>
</dbReference>
<dbReference type="InterPro" id="IPR051333">
    <property type="entry name" value="CLIP_Serine_Protease"/>
</dbReference>
<dbReference type="InterPro" id="IPR009003">
    <property type="entry name" value="Peptidase_S1_PA"/>
</dbReference>
<dbReference type="GO" id="GO:0004252">
    <property type="term" value="F:serine-type endopeptidase activity"/>
    <property type="evidence" value="ECO:0007669"/>
    <property type="project" value="InterPro"/>
</dbReference>
<dbReference type="InterPro" id="IPR043504">
    <property type="entry name" value="Peptidase_S1_PA_chymotrypsin"/>
</dbReference>
<keyword evidence="1" id="KW-0732">Signal</keyword>
<dbReference type="AlphaFoldDB" id="A0A8S9WRV0"/>
<evidence type="ECO:0000313" key="3">
    <source>
        <dbReference type="EMBL" id="KAF6198848.1"/>
    </source>
</evidence>
<organism evidence="3 4">
    <name type="scientific">Apolygus lucorum</name>
    <name type="common">Small green plant bug</name>
    <name type="synonym">Lygocoris lucorum</name>
    <dbReference type="NCBI Taxonomy" id="248454"/>
    <lineage>
        <taxon>Eukaryota</taxon>
        <taxon>Metazoa</taxon>
        <taxon>Ecdysozoa</taxon>
        <taxon>Arthropoda</taxon>
        <taxon>Hexapoda</taxon>
        <taxon>Insecta</taxon>
        <taxon>Pterygota</taxon>
        <taxon>Neoptera</taxon>
        <taxon>Paraneoptera</taxon>
        <taxon>Hemiptera</taxon>
        <taxon>Heteroptera</taxon>
        <taxon>Panheteroptera</taxon>
        <taxon>Cimicomorpha</taxon>
        <taxon>Miridae</taxon>
        <taxon>Mirini</taxon>
        <taxon>Apolygus</taxon>
    </lineage>
</organism>
<dbReference type="Proteomes" id="UP000466442">
    <property type="component" value="Unassembled WGS sequence"/>
</dbReference>
<dbReference type="PANTHER" id="PTHR24260">
    <property type="match status" value="1"/>
</dbReference>
<feature type="signal peptide" evidence="1">
    <location>
        <begin position="1"/>
        <end position="16"/>
    </location>
</feature>
<evidence type="ECO:0000259" key="2">
    <source>
        <dbReference type="Pfam" id="PF00089"/>
    </source>
</evidence>
<dbReference type="PROSITE" id="PS00134">
    <property type="entry name" value="TRYPSIN_HIS"/>
    <property type="match status" value="1"/>
</dbReference>
<comment type="caution">
    <text evidence="3">The sequence shown here is derived from an EMBL/GenBank/DDBJ whole genome shotgun (WGS) entry which is preliminary data.</text>
</comment>
<dbReference type="OrthoDB" id="6628837at2759"/>
<dbReference type="EMBL" id="WIXP02000015">
    <property type="protein sequence ID" value="KAF6198848.1"/>
    <property type="molecule type" value="Genomic_DNA"/>
</dbReference>
<dbReference type="InterPro" id="IPR018114">
    <property type="entry name" value="TRYPSIN_HIS"/>
</dbReference>
<gene>
    <name evidence="3" type="ORF">GE061_006871</name>
</gene>
<dbReference type="SUPFAM" id="SSF50494">
    <property type="entry name" value="Trypsin-like serine proteases"/>
    <property type="match status" value="1"/>
</dbReference>
<name>A0A8S9WRV0_APOLU</name>